<comment type="caution">
    <text evidence="2">The sequence shown here is derived from an EMBL/GenBank/DDBJ whole genome shotgun (WGS) entry which is preliminary data.</text>
</comment>
<dbReference type="EMBL" id="ACVN02000276">
    <property type="protein sequence ID" value="ERK51560.1"/>
    <property type="molecule type" value="Genomic_DNA"/>
</dbReference>
<feature type="compositionally biased region" description="Low complexity" evidence="1">
    <location>
        <begin position="40"/>
        <end position="60"/>
    </location>
</feature>
<sequence>MRAEPRTARPARQDRDEHVWNTTKNNTANIQHETPEESSTRSPPTSPAAPSTTTSSTSHSAKPETILFHDGHMLRIVATSRPSSCMRATSSTPRMGESPRWCRSRPPDTPKPSTT</sequence>
<accession>U2PM13</accession>
<feature type="region of interest" description="Disordered" evidence="1">
    <location>
        <begin position="1"/>
        <end position="115"/>
    </location>
</feature>
<evidence type="ECO:0000313" key="3">
    <source>
        <dbReference type="Proteomes" id="UP000017052"/>
    </source>
</evidence>
<reference evidence="2" key="1">
    <citation type="submission" date="2013-08" db="EMBL/GenBank/DDBJ databases">
        <authorList>
            <person name="Durkin A.S."/>
            <person name="Haft D.R."/>
            <person name="McCorrison J."/>
            <person name="Torralba M."/>
            <person name="Gillis M."/>
            <person name="Haft D.H."/>
            <person name="Methe B."/>
            <person name="Sutton G."/>
            <person name="Nelson K.E."/>
        </authorList>
    </citation>
    <scope>NUCLEOTIDE SEQUENCE [LARGE SCALE GENOMIC DNA]</scope>
    <source>
        <strain evidence="2">F0233</strain>
    </source>
</reference>
<gene>
    <name evidence="2" type="ORF">HMPREF0682_2786</name>
</gene>
<feature type="compositionally biased region" description="Polar residues" evidence="1">
    <location>
        <begin position="80"/>
        <end position="93"/>
    </location>
</feature>
<name>U2PM13_9ACTN</name>
<keyword evidence="3" id="KW-1185">Reference proteome</keyword>
<evidence type="ECO:0000313" key="2">
    <source>
        <dbReference type="EMBL" id="ERK51560.1"/>
    </source>
</evidence>
<protein>
    <submittedName>
        <fullName evidence="2">Uncharacterized protein</fullName>
    </submittedName>
</protein>
<feature type="compositionally biased region" description="Polar residues" evidence="1">
    <location>
        <begin position="20"/>
        <end position="32"/>
    </location>
</feature>
<evidence type="ECO:0000256" key="1">
    <source>
        <dbReference type="SAM" id="MobiDB-lite"/>
    </source>
</evidence>
<organism evidence="2 3">
    <name type="scientific">Propionibacterium acidifaciens F0233</name>
    <dbReference type="NCBI Taxonomy" id="553198"/>
    <lineage>
        <taxon>Bacteria</taxon>
        <taxon>Bacillati</taxon>
        <taxon>Actinomycetota</taxon>
        <taxon>Actinomycetes</taxon>
        <taxon>Propionibacteriales</taxon>
        <taxon>Propionibacteriaceae</taxon>
        <taxon>Propionibacterium</taxon>
    </lineage>
</organism>
<dbReference type="Proteomes" id="UP000017052">
    <property type="component" value="Unassembled WGS sequence"/>
</dbReference>
<proteinExistence type="predicted"/>
<dbReference type="AlphaFoldDB" id="U2PM13"/>
<feature type="compositionally biased region" description="Basic and acidic residues" evidence="1">
    <location>
        <begin position="1"/>
        <end position="19"/>
    </location>
</feature>